<evidence type="ECO:0000313" key="3">
    <source>
        <dbReference type="Proteomes" id="UP000298663"/>
    </source>
</evidence>
<dbReference type="AlphaFoldDB" id="A0A4U5PD34"/>
<dbReference type="Proteomes" id="UP000298663">
    <property type="component" value="Unassembled WGS sequence"/>
</dbReference>
<dbReference type="EMBL" id="AZBU02000002">
    <property type="protein sequence ID" value="TKR94302.1"/>
    <property type="molecule type" value="Genomic_DNA"/>
</dbReference>
<accession>A0A4U5PD34</accession>
<sequence length="97" mass="10817">MNRAAWRENKQALDGTSRSARIGNLSLFDGRRAIVASRDGDDAEEMMMAKMMMMMIAERTAKVCSDCVCACSDVNGQGNEKEKEEKEETEEKEKTGC</sequence>
<feature type="region of interest" description="Disordered" evidence="1">
    <location>
        <begin position="74"/>
        <end position="97"/>
    </location>
</feature>
<organism evidence="2 3">
    <name type="scientific">Steinernema carpocapsae</name>
    <name type="common">Entomopathogenic nematode</name>
    <dbReference type="NCBI Taxonomy" id="34508"/>
    <lineage>
        <taxon>Eukaryota</taxon>
        <taxon>Metazoa</taxon>
        <taxon>Ecdysozoa</taxon>
        <taxon>Nematoda</taxon>
        <taxon>Chromadorea</taxon>
        <taxon>Rhabditida</taxon>
        <taxon>Tylenchina</taxon>
        <taxon>Panagrolaimomorpha</taxon>
        <taxon>Strongyloidoidea</taxon>
        <taxon>Steinernematidae</taxon>
        <taxon>Steinernema</taxon>
    </lineage>
</organism>
<proteinExistence type="predicted"/>
<gene>
    <name evidence="2" type="ORF">L596_008601</name>
</gene>
<keyword evidence="3" id="KW-1185">Reference proteome</keyword>
<protein>
    <submittedName>
        <fullName evidence="2">Uncharacterized protein</fullName>
    </submittedName>
</protein>
<evidence type="ECO:0000256" key="1">
    <source>
        <dbReference type="SAM" id="MobiDB-lite"/>
    </source>
</evidence>
<reference evidence="2 3" key="2">
    <citation type="journal article" date="2019" name="G3 (Bethesda)">
        <title>Hybrid Assembly of the Genome of the Entomopathogenic Nematode Steinernema carpocapsae Identifies the X-Chromosome.</title>
        <authorList>
            <person name="Serra L."/>
            <person name="Macchietto M."/>
            <person name="Macias-Munoz A."/>
            <person name="McGill C.J."/>
            <person name="Rodriguez I.M."/>
            <person name="Rodriguez B."/>
            <person name="Murad R."/>
            <person name="Mortazavi A."/>
        </authorList>
    </citation>
    <scope>NUCLEOTIDE SEQUENCE [LARGE SCALE GENOMIC DNA]</scope>
    <source>
        <strain evidence="2 3">ALL</strain>
    </source>
</reference>
<name>A0A4U5PD34_STECR</name>
<reference evidence="2 3" key="1">
    <citation type="journal article" date="2015" name="Genome Biol.">
        <title>Comparative genomics of Steinernema reveals deeply conserved gene regulatory networks.</title>
        <authorList>
            <person name="Dillman A.R."/>
            <person name="Macchietto M."/>
            <person name="Porter C.F."/>
            <person name="Rogers A."/>
            <person name="Williams B."/>
            <person name="Antoshechkin I."/>
            <person name="Lee M.M."/>
            <person name="Goodwin Z."/>
            <person name="Lu X."/>
            <person name="Lewis E.E."/>
            <person name="Goodrich-Blair H."/>
            <person name="Stock S.P."/>
            <person name="Adams B.J."/>
            <person name="Sternberg P.W."/>
            <person name="Mortazavi A."/>
        </authorList>
    </citation>
    <scope>NUCLEOTIDE SEQUENCE [LARGE SCALE GENOMIC DNA]</scope>
    <source>
        <strain evidence="2 3">ALL</strain>
    </source>
</reference>
<comment type="caution">
    <text evidence="2">The sequence shown here is derived from an EMBL/GenBank/DDBJ whole genome shotgun (WGS) entry which is preliminary data.</text>
</comment>
<feature type="compositionally biased region" description="Basic and acidic residues" evidence="1">
    <location>
        <begin position="79"/>
        <end position="97"/>
    </location>
</feature>
<evidence type="ECO:0000313" key="2">
    <source>
        <dbReference type="EMBL" id="TKR94302.1"/>
    </source>
</evidence>